<feature type="binding site" evidence="15">
    <location>
        <position position="200"/>
    </location>
    <ligand>
        <name>Ca(2+)</name>
        <dbReference type="ChEBI" id="CHEBI:29108"/>
        <label>2</label>
    </ligand>
</feature>
<evidence type="ECO:0000256" key="16">
    <source>
        <dbReference type="PIRSR" id="PIRSR600823-4"/>
    </source>
</evidence>
<evidence type="ECO:0000256" key="15">
    <source>
        <dbReference type="PIRSR" id="PIRSR600823-3"/>
    </source>
</evidence>
<proteinExistence type="inferred from homology"/>
<protein>
    <recommendedName>
        <fullName evidence="4 18">Peroxidase</fullName>
        <ecNumber evidence="4 18">1.11.1.7</ecNumber>
    </recommendedName>
</protein>
<dbReference type="GO" id="GO:0046872">
    <property type="term" value="F:metal ion binding"/>
    <property type="evidence" value="ECO:0007669"/>
    <property type="project" value="UniProtKB-UniRule"/>
</dbReference>
<keyword evidence="7 15" id="KW-0479">Metal-binding</keyword>
<dbReference type="GO" id="GO:0042744">
    <property type="term" value="P:hydrogen peroxide catabolic process"/>
    <property type="evidence" value="ECO:0007669"/>
    <property type="project" value="UniProtKB-KW"/>
</dbReference>
<dbReference type="PROSITE" id="PS50873">
    <property type="entry name" value="PEROXIDASE_4"/>
    <property type="match status" value="1"/>
</dbReference>
<dbReference type="GO" id="GO:0140825">
    <property type="term" value="F:lactoperoxidase activity"/>
    <property type="evidence" value="ECO:0007669"/>
    <property type="project" value="UniProtKB-EC"/>
</dbReference>
<keyword evidence="12" id="KW-0325">Glycoprotein</keyword>
<evidence type="ECO:0000256" key="9">
    <source>
        <dbReference type="ARBA" id="ARBA00023002"/>
    </source>
</evidence>
<feature type="binding site" description="axial binding residue" evidence="15">
    <location>
        <position position="199"/>
    </location>
    <ligand>
        <name>heme b</name>
        <dbReference type="ChEBI" id="CHEBI:60344"/>
    </ligand>
    <ligandPart>
        <name>Fe</name>
        <dbReference type="ChEBI" id="CHEBI:18248"/>
    </ligandPart>
</feature>
<evidence type="ECO:0000256" key="11">
    <source>
        <dbReference type="ARBA" id="ARBA00023157"/>
    </source>
</evidence>
<evidence type="ECO:0000256" key="7">
    <source>
        <dbReference type="ARBA" id="ARBA00022723"/>
    </source>
</evidence>
<evidence type="ECO:0000256" key="17">
    <source>
        <dbReference type="PIRSR" id="PIRSR600823-5"/>
    </source>
</evidence>
<feature type="disulfide bond" evidence="17">
    <location>
        <begin position="76"/>
        <end position="79"/>
    </location>
</feature>
<reference evidence="21" key="1">
    <citation type="submission" date="2023-10" db="EMBL/GenBank/DDBJ databases">
        <authorList>
            <person name="Domelevo Entfellner J.-B."/>
        </authorList>
    </citation>
    <scope>NUCLEOTIDE SEQUENCE</scope>
</reference>
<dbReference type="Gene3D" id="1.10.520.10">
    <property type="match status" value="1"/>
</dbReference>
<dbReference type="PROSITE" id="PS00435">
    <property type="entry name" value="PEROXIDASE_1"/>
    <property type="match status" value="1"/>
</dbReference>
<dbReference type="GO" id="GO:0020037">
    <property type="term" value="F:heme binding"/>
    <property type="evidence" value="ECO:0007669"/>
    <property type="project" value="UniProtKB-UniRule"/>
</dbReference>
<evidence type="ECO:0000256" key="2">
    <source>
        <dbReference type="ARBA" id="ARBA00002322"/>
    </source>
</evidence>
<dbReference type="FunFam" id="1.10.520.10:FF:000009">
    <property type="entry name" value="Peroxidase"/>
    <property type="match status" value="1"/>
</dbReference>
<keyword evidence="9 18" id="KW-0560">Oxidoreductase</keyword>
<organism evidence="21 22">
    <name type="scientific">Sphenostylis stenocarpa</name>
    <dbReference type="NCBI Taxonomy" id="92480"/>
    <lineage>
        <taxon>Eukaryota</taxon>
        <taxon>Viridiplantae</taxon>
        <taxon>Streptophyta</taxon>
        <taxon>Embryophyta</taxon>
        <taxon>Tracheophyta</taxon>
        <taxon>Spermatophyta</taxon>
        <taxon>Magnoliopsida</taxon>
        <taxon>eudicotyledons</taxon>
        <taxon>Gunneridae</taxon>
        <taxon>Pentapetalae</taxon>
        <taxon>rosids</taxon>
        <taxon>fabids</taxon>
        <taxon>Fabales</taxon>
        <taxon>Fabaceae</taxon>
        <taxon>Papilionoideae</taxon>
        <taxon>50 kb inversion clade</taxon>
        <taxon>NPAAA clade</taxon>
        <taxon>indigoferoid/millettioid clade</taxon>
        <taxon>Phaseoleae</taxon>
        <taxon>Sphenostylis</taxon>
    </lineage>
</organism>
<evidence type="ECO:0000259" key="20">
    <source>
        <dbReference type="PROSITE" id="PS50873"/>
    </source>
</evidence>
<dbReference type="EC" id="1.11.1.7" evidence="4 18"/>
<comment type="similarity">
    <text evidence="3">Belongs to the peroxidase family. Ascorbate peroxidase subfamily.</text>
</comment>
<keyword evidence="6 18" id="KW-0349">Heme</keyword>
<feature type="disulfide bond" evidence="17">
    <location>
        <begin position="127"/>
        <end position="325"/>
    </location>
</feature>
<keyword evidence="18" id="KW-0964">Secreted</keyword>
<dbReference type="Gene3D" id="1.10.420.10">
    <property type="entry name" value="Peroxidase, domain 2"/>
    <property type="match status" value="1"/>
</dbReference>
<dbReference type="InterPro" id="IPR019793">
    <property type="entry name" value="Peroxidases_heam-ligand_BS"/>
</dbReference>
<dbReference type="InterPro" id="IPR033905">
    <property type="entry name" value="Secretory_peroxidase"/>
</dbReference>
<dbReference type="GO" id="GO:0006979">
    <property type="term" value="P:response to oxidative stress"/>
    <property type="evidence" value="ECO:0007669"/>
    <property type="project" value="UniProtKB-UniRule"/>
</dbReference>
<feature type="binding site" evidence="15">
    <location>
        <position position="82"/>
    </location>
    <ligand>
        <name>Ca(2+)</name>
        <dbReference type="ChEBI" id="CHEBI:29108"/>
        <label>1</label>
    </ligand>
</feature>
<keyword evidence="5 18" id="KW-0575">Peroxidase</keyword>
<dbReference type="InterPro" id="IPR010255">
    <property type="entry name" value="Haem_peroxidase_sf"/>
</dbReference>
<evidence type="ECO:0000313" key="21">
    <source>
        <dbReference type="EMBL" id="CAJ1977741.1"/>
    </source>
</evidence>
<dbReference type="PANTHER" id="PTHR31388:SF155">
    <property type="entry name" value="PEROXIDASE"/>
    <property type="match status" value="1"/>
</dbReference>
<dbReference type="AlphaFoldDB" id="A0AA86W388"/>
<dbReference type="GO" id="GO:0005576">
    <property type="term" value="C:extracellular region"/>
    <property type="evidence" value="ECO:0007669"/>
    <property type="project" value="UniProtKB-SubCell"/>
</dbReference>
<feature type="binding site" evidence="15">
    <location>
        <position position="80"/>
    </location>
    <ligand>
        <name>Ca(2+)</name>
        <dbReference type="ChEBI" id="CHEBI:29108"/>
        <label>1</label>
    </ligand>
</feature>
<feature type="binding site" evidence="15">
    <location>
        <position position="78"/>
    </location>
    <ligand>
        <name>Ca(2+)</name>
        <dbReference type="ChEBI" id="CHEBI:29108"/>
        <label>1</label>
    </ligand>
</feature>
<dbReference type="InterPro" id="IPR019794">
    <property type="entry name" value="Peroxidases_AS"/>
</dbReference>
<evidence type="ECO:0000256" key="6">
    <source>
        <dbReference type="ARBA" id="ARBA00022617"/>
    </source>
</evidence>
<keyword evidence="8 15" id="KW-0106">Calcium</keyword>
<evidence type="ECO:0000256" key="18">
    <source>
        <dbReference type="RuleBase" id="RU362060"/>
    </source>
</evidence>
<evidence type="ECO:0000256" key="4">
    <source>
        <dbReference type="ARBA" id="ARBA00012313"/>
    </source>
</evidence>
<keyword evidence="22" id="KW-1185">Reference proteome</keyword>
<feature type="binding site" evidence="15">
    <location>
        <position position="244"/>
    </location>
    <ligand>
        <name>Ca(2+)</name>
        <dbReference type="ChEBI" id="CHEBI:29108"/>
        <label>2</label>
    </ligand>
</feature>
<keyword evidence="18" id="KW-0376">Hydrogen peroxide</keyword>
<keyword evidence="10 15" id="KW-0408">Iron</keyword>
<evidence type="ECO:0000256" key="5">
    <source>
        <dbReference type="ARBA" id="ARBA00022559"/>
    </source>
</evidence>
<evidence type="ECO:0000256" key="1">
    <source>
        <dbReference type="ARBA" id="ARBA00000189"/>
    </source>
</evidence>
<dbReference type="InterPro" id="IPR002016">
    <property type="entry name" value="Haem_peroxidase"/>
</dbReference>
<feature type="region of interest" description="Disordered" evidence="19">
    <location>
        <begin position="315"/>
        <end position="374"/>
    </location>
</feature>
<evidence type="ECO:0000256" key="19">
    <source>
        <dbReference type="SAM" id="MobiDB-lite"/>
    </source>
</evidence>
<dbReference type="Pfam" id="PF00141">
    <property type="entry name" value="peroxidase"/>
    <property type="match status" value="1"/>
</dbReference>
<accession>A0AA86W388</accession>
<dbReference type="InterPro" id="IPR000823">
    <property type="entry name" value="Peroxidase_pln"/>
</dbReference>
<evidence type="ECO:0000313" key="22">
    <source>
        <dbReference type="Proteomes" id="UP001189624"/>
    </source>
</evidence>
<comment type="catalytic activity">
    <reaction evidence="1 18">
        <text>2 a phenolic donor + H2O2 = 2 a phenolic radical donor + 2 H2O</text>
        <dbReference type="Rhea" id="RHEA:56136"/>
        <dbReference type="ChEBI" id="CHEBI:15377"/>
        <dbReference type="ChEBI" id="CHEBI:16240"/>
        <dbReference type="ChEBI" id="CHEBI:139520"/>
        <dbReference type="ChEBI" id="CHEBI:139521"/>
        <dbReference type="EC" id="1.11.1.7"/>
    </reaction>
</comment>
<comment type="cofactor">
    <cofactor evidence="15 18">
        <name>Ca(2+)</name>
        <dbReference type="ChEBI" id="CHEBI:29108"/>
    </cofactor>
    <text evidence="15 18">Binds 2 calcium ions per subunit.</text>
</comment>
<name>A0AA86W388_9FABA</name>
<evidence type="ECO:0000256" key="14">
    <source>
        <dbReference type="PIRSR" id="PIRSR600823-2"/>
    </source>
</evidence>
<dbReference type="CDD" id="cd00693">
    <property type="entry name" value="secretory_peroxidase"/>
    <property type="match status" value="1"/>
</dbReference>
<feature type="disulfide bond" evidence="17">
    <location>
        <begin position="206"/>
        <end position="231"/>
    </location>
</feature>
<evidence type="ECO:0000256" key="12">
    <source>
        <dbReference type="ARBA" id="ARBA00023180"/>
    </source>
</evidence>
<dbReference type="EMBL" id="OY731407">
    <property type="protein sequence ID" value="CAJ1977741.1"/>
    <property type="molecule type" value="Genomic_DNA"/>
</dbReference>
<feature type="disulfide bond" evidence="17">
    <location>
        <begin position="43"/>
        <end position="121"/>
    </location>
</feature>
<sequence>MATTSSLSVPFPRLKLKLCVTFIACVIGVTSAQLSSDFYDESCPGALFVIMKAVREAVHNEPRMGASLLRLHFHDCFGCDASVLLDDTDTFTGEKNSFPNANSLRGFDVIDNIKSQLENMCQGVVSCADILAVAARDAVFELGGPKWDVPLGRRDSTTASLAESNSDLPAPFLDLDGLITAFAKKNFSPQEMVILSGGHTVGVVRCFFFRNRIYNESNIDPRFARQMQSKCPSEGGDNNLAAFDSSSPFKFDNSYFKNLLQQKGLVHSDQQLFTNINGTATLTSDLVLKYSRGMGNFRKDFSDAMLKMSLITPLTGSDGEIRQNCRLVNPPSTSTSTSTSPSPSPSTSTSPSPSASTSTSASPATSPSDSPSIS</sequence>
<dbReference type="SUPFAM" id="SSF48113">
    <property type="entry name" value="Heme-dependent peroxidases"/>
    <property type="match status" value="1"/>
</dbReference>
<feature type="binding site" evidence="14">
    <location>
        <position position="169"/>
    </location>
    <ligand>
        <name>substrate</name>
    </ligand>
</feature>
<evidence type="ECO:0000256" key="10">
    <source>
        <dbReference type="ARBA" id="ARBA00023004"/>
    </source>
</evidence>
<comment type="function">
    <text evidence="2">Removal of H(2)O(2), oxidation of toxic reductants, biosynthesis and degradation of lignin, suberization, auxin catabolism, response to environmental stresses such as wounding, pathogen attack and oxidative stress. These functions might be dependent on each isozyme/isoform in each plant tissue.</text>
</comment>
<dbReference type="PANTHER" id="PTHR31388">
    <property type="entry name" value="PEROXIDASE 72-RELATED"/>
    <property type="match status" value="1"/>
</dbReference>
<feature type="binding site" evidence="15">
    <location>
        <position position="252"/>
    </location>
    <ligand>
        <name>Ca(2+)</name>
        <dbReference type="ChEBI" id="CHEBI:29108"/>
        <label>2</label>
    </ligand>
</feature>
<evidence type="ECO:0000256" key="13">
    <source>
        <dbReference type="PIRSR" id="PIRSR600823-1"/>
    </source>
</evidence>
<gene>
    <name evidence="21" type="ORF">AYBTSS11_LOCUS29911</name>
</gene>
<feature type="domain" description="Plant heme peroxidase family profile" evidence="20">
    <location>
        <begin position="33"/>
        <end position="329"/>
    </location>
</feature>
<dbReference type="Proteomes" id="UP001189624">
    <property type="component" value="Chromosome 10"/>
</dbReference>
<dbReference type="PROSITE" id="PS00436">
    <property type="entry name" value="PEROXIDASE_2"/>
    <property type="match status" value="1"/>
</dbReference>
<keyword evidence="11 17" id="KW-1015">Disulfide bond</keyword>
<evidence type="ECO:0000256" key="8">
    <source>
        <dbReference type="ARBA" id="ARBA00022837"/>
    </source>
</evidence>
<dbReference type="Gramene" id="rna-AYBTSS11_LOCUS29911">
    <property type="protein sequence ID" value="CAJ1977741.1"/>
    <property type="gene ID" value="gene-AYBTSS11_LOCUS29911"/>
</dbReference>
<dbReference type="PRINTS" id="PR00458">
    <property type="entry name" value="PEROXIDASE"/>
</dbReference>
<feature type="site" description="Transition state stabilizer" evidence="16">
    <location>
        <position position="70"/>
    </location>
</feature>
<feature type="binding site" evidence="15">
    <location>
        <position position="94"/>
    </location>
    <ligand>
        <name>Ca(2+)</name>
        <dbReference type="ChEBI" id="CHEBI:29108"/>
        <label>1</label>
    </ligand>
</feature>
<comment type="cofactor">
    <cofactor evidence="15 18">
        <name>heme b</name>
        <dbReference type="ChEBI" id="CHEBI:60344"/>
    </cofactor>
    <text evidence="15 18">Binds 1 heme b (iron(II)-protoporphyrin IX) group per subunit.</text>
</comment>
<dbReference type="PRINTS" id="PR00461">
    <property type="entry name" value="PLPEROXIDASE"/>
</dbReference>
<dbReference type="FunFam" id="1.10.420.10:FF:000001">
    <property type="entry name" value="Peroxidase"/>
    <property type="match status" value="1"/>
</dbReference>
<comment type="similarity">
    <text evidence="18">Belongs to the peroxidase family. Classical plant (class III) peroxidase subfamily.</text>
</comment>
<comment type="subcellular location">
    <subcellularLocation>
        <location evidence="18">Secreted</location>
    </subcellularLocation>
</comment>
<feature type="compositionally biased region" description="Low complexity" evidence="19">
    <location>
        <begin position="330"/>
        <end position="374"/>
    </location>
</feature>
<feature type="binding site" evidence="15">
    <location>
        <position position="75"/>
    </location>
    <ligand>
        <name>Ca(2+)</name>
        <dbReference type="ChEBI" id="CHEBI:29108"/>
        <label>1</label>
    </ligand>
</feature>
<evidence type="ECO:0000256" key="3">
    <source>
        <dbReference type="ARBA" id="ARBA00006873"/>
    </source>
</evidence>
<feature type="active site" description="Proton acceptor" evidence="13">
    <location>
        <position position="74"/>
    </location>
</feature>